<evidence type="ECO:0000313" key="4">
    <source>
        <dbReference type="Proteomes" id="UP000663181"/>
    </source>
</evidence>
<dbReference type="Pfam" id="PF01551">
    <property type="entry name" value="Peptidase_M23"/>
    <property type="match status" value="1"/>
</dbReference>
<name>A0ABX7GVH8_9GAMM</name>
<organism evidence="3 4">
    <name type="scientific">Dyella caseinilytica</name>
    <dbReference type="NCBI Taxonomy" id="1849581"/>
    <lineage>
        <taxon>Bacteria</taxon>
        <taxon>Pseudomonadati</taxon>
        <taxon>Pseudomonadota</taxon>
        <taxon>Gammaproteobacteria</taxon>
        <taxon>Lysobacterales</taxon>
        <taxon>Rhodanobacteraceae</taxon>
        <taxon>Dyella</taxon>
    </lineage>
</organism>
<dbReference type="InterPro" id="IPR050570">
    <property type="entry name" value="Cell_wall_metabolism_enzyme"/>
</dbReference>
<dbReference type="RefSeq" id="WP_203546640.1">
    <property type="nucleotide sequence ID" value="NZ_BMIZ01000002.1"/>
</dbReference>
<reference evidence="3 4" key="1">
    <citation type="submission" date="2020-10" db="EMBL/GenBank/DDBJ databases">
        <title>Phylogeny of dyella-like bacteria.</title>
        <authorList>
            <person name="Fu J."/>
        </authorList>
    </citation>
    <scope>NUCLEOTIDE SEQUENCE [LARGE SCALE GENOMIC DNA]</scope>
    <source>
        <strain evidence="3 4">DHOB09</strain>
    </source>
</reference>
<dbReference type="PANTHER" id="PTHR21666:SF270">
    <property type="entry name" value="MUREIN HYDROLASE ACTIVATOR ENVC"/>
    <property type="match status" value="1"/>
</dbReference>
<dbReference type="Gene3D" id="2.70.70.10">
    <property type="entry name" value="Glucose Permease (Domain IIA)"/>
    <property type="match status" value="1"/>
</dbReference>
<dbReference type="PANTHER" id="PTHR21666">
    <property type="entry name" value="PEPTIDASE-RELATED"/>
    <property type="match status" value="1"/>
</dbReference>
<dbReference type="InterPro" id="IPR011055">
    <property type="entry name" value="Dup_hybrid_motif"/>
</dbReference>
<dbReference type="CDD" id="cd12797">
    <property type="entry name" value="M23_peptidase"/>
    <property type="match status" value="1"/>
</dbReference>
<evidence type="ECO:0000313" key="3">
    <source>
        <dbReference type="EMBL" id="QRN53210.1"/>
    </source>
</evidence>
<dbReference type="Proteomes" id="UP000663181">
    <property type="component" value="Chromosome"/>
</dbReference>
<accession>A0ABX7GVH8</accession>
<dbReference type="EMBL" id="CP064030">
    <property type="protein sequence ID" value="QRN53210.1"/>
    <property type="molecule type" value="Genomic_DNA"/>
</dbReference>
<sequence length="267" mass="28792">MPEKMMFVVGFSAVKKQLLQLKWPAVAGGMLAAWLAASAVMAAQQRAPDYLDRHASATDHAPDFLQVSEKAWLSHANVSRRAQAAIADVSDDLTAEPGSYFRVLTRIYGASTGHLAPEQVVEAEEPMPLDEVARFHQMETHMPVALARITSEFGSRPNPFGRGHAFHGGIDLAARTGSPVYAVAAGTVIRAVYDRSYGNVVVIDHHNGYKTLYAHASKLLVKAGEKVKAGQQIAKVGSTGHSTGPHLHFEIHRSGQRVDPGPYLAAL</sequence>
<dbReference type="InterPro" id="IPR016047">
    <property type="entry name" value="M23ase_b-sheet_dom"/>
</dbReference>
<keyword evidence="4" id="KW-1185">Reference proteome</keyword>
<evidence type="ECO:0000259" key="2">
    <source>
        <dbReference type="Pfam" id="PF01551"/>
    </source>
</evidence>
<dbReference type="SUPFAM" id="SSF51261">
    <property type="entry name" value="Duplicated hybrid motif"/>
    <property type="match status" value="1"/>
</dbReference>
<evidence type="ECO:0000256" key="1">
    <source>
        <dbReference type="SAM" id="SignalP"/>
    </source>
</evidence>
<feature type="signal peptide" evidence="1">
    <location>
        <begin position="1"/>
        <end position="42"/>
    </location>
</feature>
<proteinExistence type="predicted"/>
<gene>
    <name evidence="3" type="ORF">ISN74_17505</name>
</gene>
<protein>
    <submittedName>
        <fullName evidence="3">M23 family metallopeptidase</fullName>
    </submittedName>
</protein>
<feature type="domain" description="M23ase beta-sheet core" evidence="2">
    <location>
        <begin position="166"/>
        <end position="260"/>
    </location>
</feature>
<feature type="chain" id="PRO_5047309782" evidence="1">
    <location>
        <begin position="43"/>
        <end position="267"/>
    </location>
</feature>
<keyword evidence="1" id="KW-0732">Signal</keyword>